<keyword evidence="1" id="KW-0614">Plasmid</keyword>
<evidence type="ECO:0000313" key="1">
    <source>
        <dbReference type="EMBL" id="APO78598.1"/>
    </source>
</evidence>
<dbReference type="AlphaFoldDB" id="A0A1L5PEK4"/>
<evidence type="ECO:0000313" key="2">
    <source>
        <dbReference type="Proteomes" id="UP000185109"/>
    </source>
</evidence>
<protein>
    <submittedName>
        <fullName evidence="1">Uncharacterized protein</fullName>
    </submittedName>
</protein>
<reference evidence="1 2" key="1">
    <citation type="submission" date="2016-09" db="EMBL/GenBank/DDBJ databases">
        <title>The complete genome sequences of Rhizobium gallicum, symbiovars gallicum and phaseoli, symbionts associated to common bean (Phaseolus vulgaris).</title>
        <authorList>
            <person name="Bustos P."/>
            <person name="Santamaria R.I."/>
            <person name="Perez-Carrascal O.M."/>
            <person name="Juarez S."/>
            <person name="Lozano L."/>
            <person name="Martinez-Flores I."/>
            <person name="Martinez-Romero E."/>
            <person name="Cevallos M."/>
            <person name="Romero D."/>
            <person name="Davila G."/>
            <person name="Gonzalez V."/>
        </authorList>
    </citation>
    <scope>NUCLEOTIDE SEQUENCE [LARGE SCALE GENOMIC DNA]</scope>
    <source>
        <strain evidence="1 2">8C-3</strain>
        <plasmid evidence="2">Plasmid prsp8c3c</plasmid>
    </source>
</reference>
<name>A0A1L5PEK4_RHIET</name>
<organism evidence="1 2">
    <name type="scientific">Rhizobium etli 8C-3</name>
    <dbReference type="NCBI Taxonomy" id="538025"/>
    <lineage>
        <taxon>Bacteria</taxon>
        <taxon>Pseudomonadati</taxon>
        <taxon>Pseudomonadota</taxon>
        <taxon>Alphaproteobacteria</taxon>
        <taxon>Hyphomicrobiales</taxon>
        <taxon>Rhizobiaceae</taxon>
        <taxon>Rhizobium/Agrobacterium group</taxon>
        <taxon>Rhizobium</taxon>
    </lineage>
</organism>
<gene>
    <name evidence="1" type="ORF">AM571_PC00861</name>
</gene>
<proteinExistence type="predicted"/>
<geneLocation type="plasmid" evidence="2">
    <name>prsp8c3c</name>
</geneLocation>
<dbReference type="Proteomes" id="UP000185109">
    <property type="component" value="Plasmid pRsp8C3c"/>
</dbReference>
<accession>A0A1L5PEK4</accession>
<dbReference type="EMBL" id="CP017244">
    <property type="protein sequence ID" value="APO78598.1"/>
    <property type="molecule type" value="Genomic_DNA"/>
</dbReference>
<sequence length="51" mass="5471">MRLQSINRKANAQAGDIFTKKLGSPRILNHLLPSAAIGPSHPALLGRRGIN</sequence>